<dbReference type="EMBL" id="GBXM01052427">
    <property type="protein sequence ID" value="JAH56150.1"/>
    <property type="molecule type" value="Transcribed_RNA"/>
</dbReference>
<name>A0A0E9TTB0_ANGAN</name>
<dbReference type="AlphaFoldDB" id="A0A0E9TTB0"/>
<organism evidence="1">
    <name type="scientific">Anguilla anguilla</name>
    <name type="common">European freshwater eel</name>
    <name type="synonym">Muraena anguilla</name>
    <dbReference type="NCBI Taxonomy" id="7936"/>
    <lineage>
        <taxon>Eukaryota</taxon>
        <taxon>Metazoa</taxon>
        <taxon>Chordata</taxon>
        <taxon>Craniata</taxon>
        <taxon>Vertebrata</taxon>
        <taxon>Euteleostomi</taxon>
        <taxon>Actinopterygii</taxon>
        <taxon>Neopterygii</taxon>
        <taxon>Teleostei</taxon>
        <taxon>Anguilliformes</taxon>
        <taxon>Anguillidae</taxon>
        <taxon>Anguilla</taxon>
    </lineage>
</organism>
<accession>A0A0E9TTB0</accession>
<protein>
    <submittedName>
        <fullName evidence="1">Uncharacterized protein</fullName>
    </submittedName>
</protein>
<evidence type="ECO:0000313" key="1">
    <source>
        <dbReference type="EMBL" id="JAH56150.1"/>
    </source>
</evidence>
<reference evidence="1" key="1">
    <citation type="submission" date="2014-11" db="EMBL/GenBank/DDBJ databases">
        <authorList>
            <person name="Amaro Gonzalez C."/>
        </authorList>
    </citation>
    <scope>NUCLEOTIDE SEQUENCE</scope>
</reference>
<reference evidence="1" key="2">
    <citation type="journal article" date="2015" name="Fish Shellfish Immunol.">
        <title>Early steps in the European eel (Anguilla anguilla)-Vibrio vulnificus interaction in the gills: Role of the RtxA13 toxin.</title>
        <authorList>
            <person name="Callol A."/>
            <person name="Pajuelo D."/>
            <person name="Ebbesson L."/>
            <person name="Teles M."/>
            <person name="MacKenzie S."/>
            <person name="Amaro C."/>
        </authorList>
    </citation>
    <scope>NUCLEOTIDE SEQUENCE</scope>
</reference>
<proteinExistence type="predicted"/>
<sequence length="28" mass="3404">MHAFSWGMRMWCTIYNLLAVICRKLFLV</sequence>